<keyword evidence="2" id="KW-1185">Reference proteome</keyword>
<name>A0ACC3BKK3_PYRYE</name>
<evidence type="ECO:0000313" key="2">
    <source>
        <dbReference type="Proteomes" id="UP000798662"/>
    </source>
</evidence>
<gene>
    <name evidence="1" type="ORF">I4F81_000876</name>
</gene>
<sequence length="1150" mass="121045">MDFQDGNGEEGSPDDIRPVVATHTTVAGRDDAEAGVTARPVTVHGRFPSHGSVPERTGPTPVPLSATAARHRDPTTTSVPRGTDAEKLDVLVADGCRQLLTGGGTPPTATLSALIRDATDVAARLLAPHEGVPVDPIVASAVVLKLHALVWPVADRSDVMDVFRRGLCAALRCDKDSSVVCLPAKVVACLLSVIVLPVMDPESWSMGSRLSALAVCATAMGSGQRAGTTCSARQSASSLPSRRPSVGGEQQEQPQILSSSGLLNESAVEATCLLLLSGLQTGTSVRDYTNTGDILRLLSLAWRLGYWPAASTDALAALTDGDSSLVVDLALAATDNAARDVLLRSRPEKMCTELLLRMSTATAACIEGGQERNALCAGTRAVAIVVDPRMTRLLSVPGIIAFVPGFIATETPEYGPWCAGVTSYVTTLLRCVVVVLRSPSHVESGEAVGNLTTCMYTLAGTGLGLLISADVSLRKESHHLMCLLAHWFETGDETMMTIPAGATQTLGELRSWSPDALLRLCRSVATRTAADEADTAAVVEEVVAGRAPAAAGEAPVAGTVLRGHKPCPAPGPLFTFAIAVDAVLRMLRISAARDGPSGDTREAVASAAKLYWRAVCRRGRVGLPHTLSVSRAAMASTTHRLLQANCGGDLLGSGAVLLEGLAEVRSTLFYGKISRDLRRLSCTIDQLLVDLESQPRGPPGTSVGVPVPVNTRGTGTADCPIEIIDDDEELVALPSEPVTTSYFIADGLAVPPCPRGRPVRGDTGPVIVTRHAGAPRGSPGQQQLVDVGDLPQLTPRLAMRKAMGVCALGNATPTWKPVDTIVLRGEEDANAANNTATKWRRRVLRLVVAKADAAQALTVDVCVVVSGHPRPDCEDGSEDGDRHDRRIRPPEDAAAASPGDLCNVWVDQAEADTSKRSFSTPVDAVCVRRSVVAEPVESGSGTTKATLLWLSVRHTDAPLLPCQTNSSDGTRRFVVVTLSLNIVSDWCEYSGLGEWARLPLSVRSNLESSERAATSTPLVSGTLPSAPERRPDSGPPRVPRLDVSIQLDESQGRVVMAIVDAFAAPRVGCVLVTGPPGTGKTRTILGVVMELIRFGCLHQPFFSTRLLVVSRTNAACDQILSALLPLHGLLQGYSWGRRYLAQLAGSSPGT</sequence>
<evidence type="ECO:0000313" key="1">
    <source>
        <dbReference type="EMBL" id="KAK1858266.1"/>
    </source>
</evidence>
<accession>A0ACC3BKK3</accession>
<proteinExistence type="predicted"/>
<comment type="caution">
    <text evidence="1">The sequence shown here is derived from an EMBL/GenBank/DDBJ whole genome shotgun (WGS) entry which is preliminary data.</text>
</comment>
<dbReference type="EMBL" id="CM020618">
    <property type="protein sequence ID" value="KAK1858266.1"/>
    <property type="molecule type" value="Genomic_DNA"/>
</dbReference>
<organism evidence="1 2">
    <name type="scientific">Pyropia yezoensis</name>
    <name type="common">Susabi-nori</name>
    <name type="synonym">Porphyra yezoensis</name>
    <dbReference type="NCBI Taxonomy" id="2788"/>
    <lineage>
        <taxon>Eukaryota</taxon>
        <taxon>Rhodophyta</taxon>
        <taxon>Bangiophyceae</taxon>
        <taxon>Bangiales</taxon>
        <taxon>Bangiaceae</taxon>
        <taxon>Pyropia</taxon>
    </lineage>
</organism>
<protein>
    <submittedName>
        <fullName evidence="1">Uncharacterized protein</fullName>
    </submittedName>
</protein>
<reference evidence="1" key="1">
    <citation type="submission" date="2019-11" db="EMBL/GenBank/DDBJ databases">
        <title>Nori genome reveals adaptations in red seaweeds to the harsh intertidal environment.</title>
        <authorList>
            <person name="Wang D."/>
            <person name="Mao Y."/>
        </authorList>
    </citation>
    <scope>NUCLEOTIDE SEQUENCE</scope>
    <source>
        <tissue evidence="1">Gametophyte</tissue>
    </source>
</reference>
<dbReference type="Proteomes" id="UP000798662">
    <property type="component" value="Chromosome 1"/>
</dbReference>